<proteinExistence type="predicted"/>
<dbReference type="NCBIfam" id="NF033503">
    <property type="entry name" value="LarB"/>
    <property type="match status" value="1"/>
</dbReference>
<name>A0A1F6G608_9PROT</name>
<dbReference type="PANTHER" id="PTHR43064">
    <property type="entry name" value="PHOSPHORIBOSYLAMINOIMIDAZOLE CARBOXYLASE-RELATED"/>
    <property type="match status" value="1"/>
</dbReference>
<reference evidence="2 3" key="1">
    <citation type="journal article" date="2016" name="Nat. Commun.">
        <title>Thousands of microbial genomes shed light on interconnected biogeochemical processes in an aquifer system.</title>
        <authorList>
            <person name="Anantharaman K."/>
            <person name="Brown C.T."/>
            <person name="Hug L.A."/>
            <person name="Sharon I."/>
            <person name="Castelle C.J."/>
            <person name="Probst A.J."/>
            <person name="Thomas B.C."/>
            <person name="Singh A."/>
            <person name="Wilkins M.J."/>
            <person name="Karaoz U."/>
            <person name="Brodie E.L."/>
            <person name="Williams K.H."/>
            <person name="Hubbard S.S."/>
            <person name="Banfield J.F."/>
        </authorList>
    </citation>
    <scope>NUCLEOTIDE SEQUENCE [LARGE SCALE GENOMIC DNA]</scope>
</reference>
<dbReference type="EMBL" id="MFNE01000048">
    <property type="protein sequence ID" value="OGG93529.1"/>
    <property type="molecule type" value="Genomic_DNA"/>
</dbReference>
<dbReference type="Proteomes" id="UP000178449">
    <property type="component" value="Unassembled WGS sequence"/>
</dbReference>
<accession>A0A1F6G608</accession>
<dbReference type="AlphaFoldDB" id="A0A1F6G608"/>
<dbReference type="SMART" id="SM01001">
    <property type="entry name" value="AIRC"/>
    <property type="match status" value="1"/>
</dbReference>
<evidence type="ECO:0000313" key="3">
    <source>
        <dbReference type="Proteomes" id="UP000178449"/>
    </source>
</evidence>
<dbReference type="InterPro" id="IPR000031">
    <property type="entry name" value="PurE_dom"/>
</dbReference>
<dbReference type="GO" id="GO:0006189">
    <property type="term" value="P:'de novo' IMP biosynthetic process"/>
    <property type="evidence" value="ECO:0007669"/>
    <property type="project" value="InterPro"/>
</dbReference>
<dbReference type="STRING" id="1817772.A2527_04720"/>
<feature type="domain" description="PurE" evidence="1">
    <location>
        <begin position="119"/>
        <end position="251"/>
    </location>
</feature>
<dbReference type="PANTHER" id="PTHR43064:SF1">
    <property type="entry name" value="SLL1489 PROTEIN"/>
    <property type="match status" value="1"/>
</dbReference>
<comment type="caution">
    <text evidence="2">The sequence shown here is derived from an EMBL/GenBank/DDBJ whole genome shotgun (WGS) entry which is preliminary data.</text>
</comment>
<dbReference type="InterPro" id="IPR039476">
    <property type="entry name" value="P2CMN_synthase_LarB"/>
</dbReference>
<protein>
    <recommendedName>
        <fullName evidence="1">PurE domain-containing protein</fullName>
    </recommendedName>
</protein>
<evidence type="ECO:0000259" key="1">
    <source>
        <dbReference type="SMART" id="SM01001"/>
    </source>
</evidence>
<dbReference type="SUPFAM" id="SSF52255">
    <property type="entry name" value="N5-CAIR mutase (phosphoribosylaminoimidazole carboxylase, PurE)"/>
    <property type="match status" value="1"/>
</dbReference>
<dbReference type="GO" id="GO:0016787">
    <property type="term" value="F:hydrolase activity"/>
    <property type="evidence" value="ECO:0007669"/>
    <property type="project" value="InterPro"/>
</dbReference>
<gene>
    <name evidence="2" type="ORF">A2527_04720</name>
</gene>
<dbReference type="Gene3D" id="3.40.50.1970">
    <property type="match status" value="1"/>
</dbReference>
<evidence type="ECO:0000313" key="2">
    <source>
        <dbReference type="EMBL" id="OGG93529.1"/>
    </source>
</evidence>
<dbReference type="Pfam" id="PF00731">
    <property type="entry name" value="AIRC"/>
    <property type="match status" value="1"/>
</dbReference>
<sequence>MRGSNLEPKTVLEAFGRGELGLDEALERLGGVVDLGWAKLDWDRKRRTGFSEVVYGASKSLEQLLGIILQFQKFQNPLLITRIKPELAEALLAQVEGLHYDPYAHTLTGQWSLNPAVLGSLAIVTAGTADLPVAQEASAVARFFGAKVDEIYDVGVAGAHRLLSQLERIKTAQVVIVIAGMDGALPSLVGGLIEAPLIAVPTSVGYGANFAGLAPLLAMLNSCAAGVSVVNIDNGFGAALAAVKILRMVKSMP</sequence>
<organism evidence="2 3">
    <name type="scientific">Candidatus Lambdaproteobacteria bacterium RIFOXYD2_FULL_50_16</name>
    <dbReference type="NCBI Taxonomy" id="1817772"/>
    <lineage>
        <taxon>Bacteria</taxon>
        <taxon>Pseudomonadati</taxon>
        <taxon>Pseudomonadota</taxon>
        <taxon>Candidatus Lambdaproteobacteria</taxon>
    </lineage>
</organism>